<dbReference type="Pfam" id="PF12326">
    <property type="entry name" value="EOS1"/>
    <property type="match status" value="1"/>
</dbReference>
<evidence type="ECO:0000256" key="4">
    <source>
        <dbReference type="ARBA" id="ARBA00022676"/>
    </source>
</evidence>
<dbReference type="OrthoDB" id="2139606at2759"/>
<evidence type="ECO:0000256" key="5">
    <source>
        <dbReference type="ARBA" id="ARBA00022679"/>
    </source>
</evidence>
<evidence type="ECO:0000313" key="13">
    <source>
        <dbReference type="EMBL" id="TNY23726.1"/>
    </source>
</evidence>
<evidence type="ECO:0000256" key="8">
    <source>
        <dbReference type="ARBA" id="ARBA00022989"/>
    </source>
</evidence>
<dbReference type="Proteomes" id="UP000311382">
    <property type="component" value="Unassembled WGS sequence"/>
</dbReference>
<keyword evidence="8 11" id="KW-1133">Transmembrane helix</keyword>
<dbReference type="InterPro" id="IPR007577">
    <property type="entry name" value="GlycoTrfase_DXD_sugar-bd_CS"/>
</dbReference>
<dbReference type="GO" id="GO:0006487">
    <property type="term" value="P:protein N-linked glycosylation"/>
    <property type="evidence" value="ECO:0007669"/>
    <property type="project" value="TreeGrafter"/>
</dbReference>
<dbReference type="Pfam" id="PF04488">
    <property type="entry name" value="Gly_transf_sug"/>
    <property type="match status" value="1"/>
</dbReference>
<keyword evidence="4 13" id="KW-0328">Glycosyltransferase</keyword>
<organism evidence="13 14">
    <name type="scientific">Rhodotorula diobovata</name>
    <dbReference type="NCBI Taxonomy" id="5288"/>
    <lineage>
        <taxon>Eukaryota</taxon>
        <taxon>Fungi</taxon>
        <taxon>Dikarya</taxon>
        <taxon>Basidiomycota</taxon>
        <taxon>Pucciniomycotina</taxon>
        <taxon>Microbotryomycetes</taxon>
        <taxon>Sporidiobolales</taxon>
        <taxon>Sporidiobolaceae</taxon>
        <taxon>Rhodotorula</taxon>
    </lineage>
</organism>
<name>A0A5C5G5H4_9BASI</name>
<dbReference type="AlphaFoldDB" id="A0A5C5G5H4"/>
<sequence length="1077" mass="119564">MVPGLVGFFYSAARFYSTRHLVWASSTWDSRGAHGGQAILDARSTRLDWFLSGCWSLATAYFTLSLARGLLRRWLVYYSTGPTIIRVVSLQAICWPLTLTTHRFLSFDQPVAAWVICATTAAFSNVIQTWVTSNIVERKDRRSQQRWRLLSAAITTVLGPGVRTDKYRRGERVLSWRRVLWGTVLPFALLGWVTMGALLWQQFVARYRGGGGVVALGPAVPPPTWLVSDTGNATAAGTMSSAAAVTTTTTLPDLDTAAAVRVVVLVTSSWTNRSAVNRHTFRETSVRLFPRSGSSRDISVAYRFLLGAPPSPLTAARAGPGIEAEAEEWRDVLVVGVPDGYDMLSRKVHAGWSWAARLAGVDYVLKTDDDILLRMDVLARELVQLGRRREYWRGFAYWDIPAIKDSSNKNADFAYELSPFPPYTAGALHILSHDLVQLVAPPHASRLFTKNEDQNLGLWLYPSGVRPIHDHRIQQAQVCEDDMLAKHFGSQYVEPSGAGAREMYVNIVAGRRPCEGLLQRWCGVCYPSCRRRENHWRQWGYACDEHRGATLSSRAAPIQSASSSALDAPVKVEPDARVLGTPDDPWVVPGLLSRHASPLSGTDDWHLLHMVCWTTPASTFQERHYAALETIWAHEPRAVLVVLSTTLPEDFLDAYREHGYAVHVVRVGRDELLEREWYLGPKSREWIERWDKWAEGPSFFSHLTDFLRYLFLFKFGGTYLDMDAPWIRSPPDSKVEFIGADHSTLASDVDWTLDESGMYLAPGVMRFRRGWALFRDIMEAAFSPSYSPECFNCVGPRAITSAVRTRRHQLEQHGFTIVPPHVLYPRNWLAAHELVRALPPGEARAHLAHMADESWSIHLFGKMTNHLRIQPRSIVAEALSAFALGVPRRTGPLSSAADPDDGDLPRELPVEHTRLALRHPARYTYRARTALAQQEVPNLDLRGSLDGHFDGFDLVAVRGALPSGERSARAEVRLSTSMGGRVALVVPGVVGGGTAGGEAGPAAGEEVRFAIEDARLRDVNAVLRSAVYKPPLGRMGPSDAEEEVSSEDELRIVVEWGGARLEGVVMVSIPAPMPSGT</sequence>
<dbReference type="GO" id="GO:0034599">
    <property type="term" value="P:cellular response to oxidative stress"/>
    <property type="evidence" value="ECO:0007669"/>
    <property type="project" value="InterPro"/>
</dbReference>
<dbReference type="Gene3D" id="3.90.550.50">
    <property type="match status" value="1"/>
</dbReference>
<dbReference type="SUPFAM" id="SSF53448">
    <property type="entry name" value="Nucleotide-diphospho-sugar transferases"/>
    <property type="match status" value="1"/>
</dbReference>
<comment type="similarity">
    <text evidence="3">Belongs to the glycosyltransferase 32 family.</text>
</comment>
<dbReference type="InterPro" id="IPR021100">
    <property type="entry name" value="N-glycosylation_EOS1"/>
</dbReference>
<proteinExistence type="inferred from homology"/>
<keyword evidence="9" id="KW-0333">Golgi apparatus</keyword>
<dbReference type="PANTHER" id="PTHR28147">
    <property type="entry name" value="N-GLYCOSYLATION PROTEIN EOS1"/>
    <property type="match status" value="1"/>
</dbReference>
<dbReference type="Pfam" id="PF04572">
    <property type="entry name" value="Gb3_synth"/>
    <property type="match status" value="1"/>
</dbReference>
<gene>
    <name evidence="13" type="ORF">DMC30DRAFT_346892</name>
</gene>
<feature type="transmembrane region" description="Helical" evidence="11">
    <location>
        <begin position="83"/>
        <end position="105"/>
    </location>
</feature>
<evidence type="ECO:0000256" key="1">
    <source>
        <dbReference type="ARBA" id="ARBA00004323"/>
    </source>
</evidence>
<feature type="transmembrane region" description="Helical" evidence="11">
    <location>
        <begin position="111"/>
        <end position="136"/>
    </location>
</feature>
<dbReference type="GO" id="GO:0005789">
    <property type="term" value="C:endoplasmic reticulum membrane"/>
    <property type="evidence" value="ECO:0007669"/>
    <property type="project" value="InterPro"/>
</dbReference>
<evidence type="ECO:0000256" key="3">
    <source>
        <dbReference type="ARBA" id="ARBA00009003"/>
    </source>
</evidence>
<feature type="transmembrane region" description="Helical" evidence="11">
    <location>
        <begin position="49"/>
        <end position="71"/>
    </location>
</feature>
<evidence type="ECO:0000259" key="12">
    <source>
        <dbReference type="Pfam" id="PF04572"/>
    </source>
</evidence>
<evidence type="ECO:0000256" key="10">
    <source>
        <dbReference type="ARBA" id="ARBA00023136"/>
    </source>
</evidence>
<evidence type="ECO:0000256" key="11">
    <source>
        <dbReference type="SAM" id="Phobius"/>
    </source>
</evidence>
<dbReference type="PANTHER" id="PTHR28147:SF1">
    <property type="entry name" value="N-GLYCOSYLATION PROTEIN EOS1"/>
    <property type="match status" value="1"/>
</dbReference>
<dbReference type="GO" id="GO:0016758">
    <property type="term" value="F:hexosyltransferase activity"/>
    <property type="evidence" value="ECO:0007669"/>
    <property type="project" value="InterPro"/>
</dbReference>
<dbReference type="InterPro" id="IPR029044">
    <property type="entry name" value="Nucleotide-diphossugar_trans"/>
</dbReference>
<feature type="domain" description="Alpha 1,4-glycosyltransferase" evidence="12">
    <location>
        <begin position="772"/>
        <end position="877"/>
    </location>
</feature>
<comment type="subcellular location">
    <subcellularLocation>
        <location evidence="1">Golgi apparatus membrane</location>
        <topology evidence="1">Single-pass type II membrane protein</topology>
    </subcellularLocation>
</comment>
<dbReference type="STRING" id="5288.A0A5C5G5H4"/>
<comment type="similarity">
    <text evidence="2">Belongs to the glycosyltransferase 31 family.</text>
</comment>
<evidence type="ECO:0000256" key="6">
    <source>
        <dbReference type="ARBA" id="ARBA00022692"/>
    </source>
</evidence>
<evidence type="ECO:0000313" key="14">
    <source>
        <dbReference type="Proteomes" id="UP000311382"/>
    </source>
</evidence>
<keyword evidence="6 11" id="KW-0812">Transmembrane</keyword>
<protein>
    <submittedName>
        <fullName evidence="13">Galactosyltransferase-domain-containing protein</fullName>
    </submittedName>
</protein>
<evidence type="ECO:0000256" key="2">
    <source>
        <dbReference type="ARBA" id="ARBA00008661"/>
    </source>
</evidence>
<reference evidence="13 14" key="1">
    <citation type="submission" date="2019-03" db="EMBL/GenBank/DDBJ databases">
        <title>Rhodosporidium diobovatum UCD-FST 08-225 genome sequencing, assembly, and annotation.</title>
        <authorList>
            <person name="Fakankun I.U."/>
            <person name="Fristensky B."/>
            <person name="Levin D.B."/>
        </authorList>
    </citation>
    <scope>NUCLEOTIDE SEQUENCE [LARGE SCALE GENOMIC DNA]</scope>
    <source>
        <strain evidence="13 14">UCD-FST 08-225</strain>
    </source>
</reference>
<dbReference type="EMBL" id="SOZI01000008">
    <property type="protein sequence ID" value="TNY23726.1"/>
    <property type="molecule type" value="Genomic_DNA"/>
</dbReference>
<keyword evidence="14" id="KW-1185">Reference proteome</keyword>
<dbReference type="GO" id="GO:0000139">
    <property type="term" value="C:Golgi membrane"/>
    <property type="evidence" value="ECO:0007669"/>
    <property type="project" value="UniProtKB-SubCell"/>
</dbReference>
<accession>A0A5C5G5H4</accession>
<comment type="caution">
    <text evidence="13">The sequence shown here is derived from an EMBL/GenBank/DDBJ whole genome shotgun (WGS) entry which is preliminary data.</text>
</comment>
<keyword evidence="5 13" id="KW-0808">Transferase</keyword>
<feature type="transmembrane region" description="Helical" evidence="11">
    <location>
        <begin position="179"/>
        <end position="200"/>
    </location>
</feature>
<keyword evidence="7" id="KW-0735">Signal-anchor</keyword>
<evidence type="ECO:0000256" key="7">
    <source>
        <dbReference type="ARBA" id="ARBA00022968"/>
    </source>
</evidence>
<dbReference type="InterPro" id="IPR007652">
    <property type="entry name" value="A1-4-GlycosylTfrase_dom"/>
</dbReference>
<dbReference type="InterPro" id="IPR002659">
    <property type="entry name" value="Glyco_trans_31"/>
</dbReference>
<dbReference type="Gene3D" id="3.90.550.20">
    <property type="match status" value="1"/>
</dbReference>
<keyword evidence="10 11" id="KW-0472">Membrane</keyword>
<dbReference type="Pfam" id="PF01762">
    <property type="entry name" value="Galactosyl_T"/>
    <property type="match status" value="1"/>
</dbReference>
<evidence type="ECO:0000256" key="9">
    <source>
        <dbReference type="ARBA" id="ARBA00023034"/>
    </source>
</evidence>